<dbReference type="Proteomes" id="UP001165498">
    <property type="component" value="Unassembled WGS sequence"/>
</dbReference>
<evidence type="ECO:0000313" key="2">
    <source>
        <dbReference type="EMBL" id="MCQ4165724.1"/>
    </source>
</evidence>
<feature type="transmembrane region" description="Helical" evidence="1">
    <location>
        <begin position="304"/>
        <end position="322"/>
    </location>
</feature>
<keyword evidence="3" id="KW-1185">Reference proteome</keyword>
<comment type="caution">
    <text evidence="2">The sequence shown here is derived from an EMBL/GenBank/DDBJ whole genome shotgun (WGS) entry which is preliminary data.</text>
</comment>
<proteinExistence type="predicted"/>
<keyword evidence="1" id="KW-0812">Transmembrane</keyword>
<evidence type="ECO:0000313" key="3">
    <source>
        <dbReference type="Proteomes" id="UP001165498"/>
    </source>
</evidence>
<feature type="transmembrane region" description="Helical" evidence="1">
    <location>
        <begin position="174"/>
        <end position="194"/>
    </location>
</feature>
<feature type="transmembrane region" description="Helical" evidence="1">
    <location>
        <begin position="277"/>
        <end position="298"/>
    </location>
</feature>
<organism evidence="2 3">
    <name type="scientific">Tahibacter harae</name>
    <dbReference type="NCBI Taxonomy" id="2963937"/>
    <lineage>
        <taxon>Bacteria</taxon>
        <taxon>Pseudomonadati</taxon>
        <taxon>Pseudomonadota</taxon>
        <taxon>Gammaproteobacteria</taxon>
        <taxon>Lysobacterales</taxon>
        <taxon>Rhodanobacteraceae</taxon>
        <taxon>Tahibacter</taxon>
    </lineage>
</organism>
<sequence>MKQDVFQQRHEAEWRALDEWLKQRQRPRPRDRAHDAEGVFGDLEFPAAYRRVCQHLALARRRGYSVVLIERLQELVHRGHLVLYRPRSPRWQAVANFFGAEFPRLVRQQWRAMALAAALLFLPLIGLIVLLQYRPELVHSIYGPAQLAEYEAMYNPATVGEKLGRESGSDMKMFGFYIMNNISIGFRTFAAGLLGGVGSMFVLVMNGVMIGAVAGHLTAIGYGGPFWRFVVGHSAPELLAIVISGGAGLQLGFALIAPGRRSRGRALVEAGVIGARLIFGVFALLLFAAFVEAFWSSIGWMPDAVKFSVGGLLWLGILLWLWRGGRGVAHAA</sequence>
<keyword evidence="1" id="KW-0472">Membrane</keyword>
<dbReference type="InterPro" id="IPR002798">
    <property type="entry name" value="SpoIIM-like"/>
</dbReference>
<dbReference type="RefSeq" id="WP_255914913.1">
    <property type="nucleotide sequence ID" value="NZ_JANFQO010000011.1"/>
</dbReference>
<dbReference type="PANTHER" id="PTHR35337">
    <property type="entry name" value="SLR1478 PROTEIN"/>
    <property type="match status" value="1"/>
</dbReference>
<reference evidence="2" key="1">
    <citation type="submission" date="2022-07" db="EMBL/GenBank/DDBJ databases">
        <title>Tahibacter sp., a new gammaproteobacterium isolated from the silt sample collected at pig farm.</title>
        <authorList>
            <person name="Chen H."/>
        </authorList>
    </citation>
    <scope>NUCLEOTIDE SEQUENCE</scope>
    <source>
        <strain evidence="2">P2K</strain>
    </source>
</reference>
<gene>
    <name evidence="2" type="ORF">NM961_13470</name>
</gene>
<dbReference type="PANTHER" id="PTHR35337:SF1">
    <property type="entry name" value="SLR1478 PROTEIN"/>
    <property type="match status" value="1"/>
</dbReference>
<protein>
    <submittedName>
        <fullName evidence="2">Stage II sporulation protein M</fullName>
    </submittedName>
</protein>
<keyword evidence="1" id="KW-1133">Transmembrane helix</keyword>
<dbReference type="EMBL" id="JANFQO010000011">
    <property type="protein sequence ID" value="MCQ4165724.1"/>
    <property type="molecule type" value="Genomic_DNA"/>
</dbReference>
<accession>A0ABT1QTX0</accession>
<name>A0ABT1QTX0_9GAMM</name>
<evidence type="ECO:0000256" key="1">
    <source>
        <dbReference type="SAM" id="Phobius"/>
    </source>
</evidence>
<feature type="transmembrane region" description="Helical" evidence="1">
    <location>
        <begin position="238"/>
        <end position="257"/>
    </location>
</feature>
<feature type="transmembrane region" description="Helical" evidence="1">
    <location>
        <begin position="201"/>
        <end position="223"/>
    </location>
</feature>
<feature type="transmembrane region" description="Helical" evidence="1">
    <location>
        <begin position="112"/>
        <end position="133"/>
    </location>
</feature>
<dbReference type="Pfam" id="PF01944">
    <property type="entry name" value="SpoIIM"/>
    <property type="match status" value="1"/>
</dbReference>